<dbReference type="OrthoDB" id="9770043at2"/>
<evidence type="ECO:0000256" key="2">
    <source>
        <dbReference type="SAM" id="SignalP"/>
    </source>
</evidence>
<dbReference type="Pfam" id="PF18962">
    <property type="entry name" value="Por_Secre_tail"/>
    <property type="match status" value="1"/>
</dbReference>
<dbReference type="Pfam" id="PF07995">
    <property type="entry name" value="GSDH"/>
    <property type="match status" value="1"/>
</dbReference>
<sequence>MKKILLTLALIASNIGFSQTVALESFATGFSSPVEITHAGDSRLFVVERGGNIKIVNANGTVNPTPFLTVTSLISSGGERGLLGLAFHPNYNSNGYFYINYTNTAGNTVIARYSVNSSNPNLADAGSASVLLTITQPFSNHNGGSVKFGPDGYLYIGMGDGGSGGDPGNRAQNINELLGKMLRIDVNSGSPYGIPVNNPYVGVAGADEIWAIGLRNPWKFSFNRNNGDLWIADVGQDAFEEINKVASNQAGLNYGWRCYEGNNTYNTSTGCPAQSSMTFPLAVTAHSAGNCSITGGYVYTGSLYPNFQNKYFFTDYCSPRIGMVDNNGTITYSTNFSGNSFVTFGEDMNGELYIGAINSGTIYKIKDSSLSTADFNRNTFTIYPNPAKTEINIKANGNSYPDTVTIFDTNGKQVHIQKTKNLELVNIKTSHLATGLYILHITDSEGSTATHKLSVE</sequence>
<dbReference type="InterPro" id="IPR011041">
    <property type="entry name" value="Quinoprot_gluc/sorb_DH_b-prop"/>
</dbReference>
<dbReference type="AlphaFoldDB" id="A0A4S3ZRK6"/>
<feature type="domain" description="Secretion system C-terminal sorting" evidence="4">
    <location>
        <begin position="382"/>
        <end position="454"/>
    </location>
</feature>
<feature type="domain" description="Glucose/Sorbosone dehydrogenase" evidence="3">
    <location>
        <begin position="31"/>
        <end position="325"/>
    </location>
</feature>
<evidence type="ECO:0000259" key="3">
    <source>
        <dbReference type="Pfam" id="PF07995"/>
    </source>
</evidence>
<dbReference type="RefSeq" id="WP_136404111.1">
    <property type="nucleotide sequence ID" value="NZ_SSNZ01000009.1"/>
</dbReference>
<comment type="caution">
    <text evidence="5">The sequence shown here is derived from an EMBL/GenBank/DDBJ whole genome shotgun (WGS) entry which is preliminary data.</text>
</comment>
<evidence type="ECO:0000313" key="6">
    <source>
        <dbReference type="Proteomes" id="UP000307507"/>
    </source>
</evidence>
<accession>A0A4S3ZRK6</accession>
<dbReference type="Proteomes" id="UP000307507">
    <property type="component" value="Unassembled WGS sequence"/>
</dbReference>
<dbReference type="InterPro" id="IPR026444">
    <property type="entry name" value="Secre_tail"/>
</dbReference>
<dbReference type="SUPFAM" id="SSF50952">
    <property type="entry name" value="Soluble quinoprotein glucose dehydrogenase"/>
    <property type="match status" value="1"/>
</dbReference>
<keyword evidence="6" id="KW-1185">Reference proteome</keyword>
<evidence type="ECO:0000313" key="5">
    <source>
        <dbReference type="EMBL" id="THF48210.1"/>
    </source>
</evidence>
<evidence type="ECO:0000256" key="1">
    <source>
        <dbReference type="ARBA" id="ARBA00022729"/>
    </source>
</evidence>
<protein>
    <submittedName>
        <fullName evidence="5">T9SS type A sorting domain-containing protein</fullName>
    </submittedName>
</protein>
<feature type="chain" id="PRO_5020388800" evidence="2">
    <location>
        <begin position="19"/>
        <end position="456"/>
    </location>
</feature>
<feature type="signal peptide" evidence="2">
    <location>
        <begin position="1"/>
        <end position="18"/>
    </location>
</feature>
<dbReference type="Gene3D" id="2.120.10.30">
    <property type="entry name" value="TolB, C-terminal domain"/>
    <property type="match status" value="1"/>
</dbReference>
<dbReference type="PANTHER" id="PTHR19328">
    <property type="entry name" value="HEDGEHOG-INTERACTING PROTEIN"/>
    <property type="match status" value="1"/>
</dbReference>
<organism evidence="5 6">
    <name type="scientific">Flavobacterium supellecticarium</name>
    <dbReference type="NCBI Taxonomy" id="2565924"/>
    <lineage>
        <taxon>Bacteria</taxon>
        <taxon>Pseudomonadati</taxon>
        <taxon>Bacteroidota</taxon>
        <taxon>Flavobacteriia</taxon>
        <taxon>Flavobacteriales</taxon>
        <taxon>Flavobacteriaceae</taxon>
        <taxon>Flavobacterium</taxon>
    </lineage>
</organism>
<dbReference type="InterPro" id="IPR012938">
    <property type="entry name" value="Glc/Sorbosone_DH"/>
</dbReference>
<name>A0A4S3ZRK6_9FLAO</name>
<dbReference type="InterPro" id="IPR011042">
    <property type="entry name" value="6-blade_b-propeller_TolB-like"/>
</dbReference>
<proteinExistence type="predicted"/>
<dbReference type="PANTHER" id="PTHR19328:SF75">
    <property type="entry name" value="ALDOSE SUGAR DEHYDROGENASE YLII"/>
    <property type="match status" value="1"/>
</dbReference>
<keyword evidence="1 2" id="KW-0732">Signal</keyword>
<evidence type="ECO:0000259" key="4">
    <source>
        <dbReference type="Pfam" id="PF18962"/>
    </source>
</evidence>
<dbReference type="NCBIfam" id="TIGR04183">
    <property type="entry name" value="Por_Secre_tail"/>
    <property type="match status" value="1"/>
</dbReference>
<gene>
    <name evidence="5" type="ORF">E6C50_15320</name>
</gene>
<reference evidence="5 6" key="1">
    <citation type="submission" date="2019-04" db="EMBL/GenBank/DDBJ databases">
        <title>Flavobacterium sp. nov. isolated from construction timber.</title>
        <authorList>
            <person name="Lin S.-Y."/>
            <person name="Chang C.-T."/>
            <person name="Young C.-C."/>
        </authorList>
    </citation>
    <scope>NUCLEOTIDE SEQUENCE [LARGE SCALE GENOMIC DNA]</scope>
    <source>
        <strain evidence="5 6">CC-CTC003</strain>
    </source>
</reference>
<dbReference type="EMBL" id="SSNZ01000009">
    <property type="protein sequence ID" value="THF48210.1"/>
    <property type="molecule type" value="Genomic_DNA"/>
</dbReference>